<accession>A0AAD7CKV2</accession>
<evidence type="ECO:0000313" key="2">
    <source>
        <dbReference type="Proteomes" id="UP001221142"/>
    </source>
</evidence>
<evidence type="ECO:0000313" key="1">
    <source>
        <dbReference type="EMBL" id="KAJ7651286.1"/>
    </source>
</evidence>
<name>A0AAD7CKV2_9AGAR</name>
<gene>
    <name evidence="1" type="ORF">FB45DRAFT_997895</name>
</gene>
<protein>
    <recommendedName>
        <fullName evidence="3">F-box domain-containing protein</fullName>
    </recommendedName>
</protein>
<keyword evidence="2" id="KW-1185">Reference proteome</keyword>
<reference evidence="1" key="1">
    <citation type="submission" date="2023-03" db="EMBL/GenBank/DDBJ databases">
        <title>Massive genome expansion in bonnet fungi (Mycena s.s.) driven by repeated elements and novel gene families across ecological guilds.</title>
        <authorList>
            <consortium name="Lawrence Berkeley National Laboratory"/>
            <person name="Harder C.B."/>
            <person name="Miyauchi S."/>
            <person name="Viragh M."/>
            <person name="Kuo A."/>
            <person name="Thoen E."/>
            <person name="Andreopoulos B."/>
            <person name="Lu D."/>
            <person name="Skrede I."/>
            <person name="Drula E."/>
            <person name="Henrissat B."/>
            <person name="Morin E."/>
            <person name="Kohler A."/>
            <person name="Barry K."/>
            <person name="LaButti K."/>
            <person name="Morin E."/>
            <person name="Salamov A."/>
            <person name="Lipzen A."/>
            <person name="Mereny Z."/>
            <person name="Hegedus B."/>
            <person name="Baldrian P."/>
            <person name="Stursova M."/>
            <person name="Weitz H."/>
            <person name="Taylor A."/>
            <person name="Grigoriev I.V."/>
            <person name="Nagy L.G."/>
            <person name="Martin F."/>
            <person name="Kauserud H."/>
        </authorList>
    </citation>
    <scope>NUCLEOTIDE SEQUENCE</scope>
    <source>
        <strain evidence="1">9284</strain>
    </source>
</reference>
<evidence type="ECO:0008006" key="3">
    <source>
        <dbReference type="Google" id="ProtNLM"/>
    </source>
</evidence>
<dbReference type="AlphaFoldDB" id="A0AAD7CKV2"/>
<dbReference type="Proteomes" id="UP001221142">
    <property type="component" value="Unassembled WGS sequence"/>
</dbReference>
<comment type="caution">
    <text evidence="1">The sequence shown here is derived from an EMBL/GenBank/DDBJ whole genome shotgun (WGS) entry which is preliminary data.</text>
</comment>
<proteinExistence type="predicted"/>
<dbReference type="EMBL" id="JARKIF010000001">
    <property type="protein sequence ID" value="KAJ7651286.1"/>
    <property type="molecule type" value="Genomic_DNA"/>
</dbReference>
<organism evidence="1 2">
    <name type="scientific">Roridomyces roridus</name>
    <dbReference type="NCBI Taxonomy" id="1738132"/>
    <lineage>
        <taxon>Eukaryota</taxon>
        <taxon>Fungi</taxon>
        <taxon>Dikarya</taxon>
        <taxon>Basidiomycota</taxon>
        <taxon>Agaricomycotina</taxon>
        <taxon>Agaricomycetes</taxon>
        <taxon>Agaricomycetidae</taxon>
        <taxon>Agaricales</taxon>
        <taxon>Marasmiineae</taxon>
        <taxon>Mycenaceae</taxon>
        <taxon>Roridomyces</taxon>
    </lineage>
</organism>
<sequence length="548" mass="61949">MPSAGFAVTRHRQPRLFHCYLFLETGVYWRRADFAPMRDFPEELLDRICFFMGRQELCIVMHVSCSLRRVASPHLLARLGISQSDVQAGTVKLALSDSLHLILFVAHICPIQRLECFENSKNMQLSEFQRLAAILGVTTRIPDLVIHDKLDERQRRDIDSLPLYLLPHLPQTATDTLLIVLSAWNSSLSRYSTSIHLSRPREGPPPTGPLPVYIYPESTPPGMLMEMFSIILILVLEMYNLYTVMRRLFRRVFGRGWSVEGRISKDVYPEHLQLSGGIHVQSLPNKYTLVTQLESVPGQRIFIKPLRDVPESVYLAFLTSLDLQFEEATVTTGSNLTLADLATFVAGQNNLHVLNCYSIRYSSLTPESSSQYHVASKIVHLTAKASYIPHLLPLAPDVQYLYLSFPSVSNRLIGPWVFNFFPYCTALEAIARLPGSHPLAISLTFNLAAAHLPWQIQVGSDDPQPETQLHRVEHIQLRHTWAKRYCHYLFTPCTIRALVPWLARFPSLRQLSFDKTSVAAMGQDERLELATVIASACPAMSGAGDVIF</sequence>